<protein>
    <submittedName>
        <fullName evidence="1">Uncharacterized protein</fullName>
    </submittedName>
</protein>
<accession>A0A6M3JI32</accession>
<organism evidence="1">
    <name type="scientific">viral metagenome</name>
    <dbReference type="NCBI Taxonomy" id="1070528"/>
    <lineage>
        <taxon>unclassified sequences</taxon>
        <taxon>metagenomes</taxon>
        <taxon>organismal metagenomes</taxon>
    </lineage>
</organism>
<gene>
    <name evidence="1" type="ORF">MM415A05665_0001</name>
</gene>
<dbReference type="EMBL" id="MT141652">
    <property type="protein sequence ID" value="QJA68815.1"/>
    <property type="molecule type" value="Genomic_DNA"/>
</dbReference>
<dbReference type="AlphaFoldDB" id="A0A6M3JI32"/>
<evidence type="ECO:0000313" key="1">
    <source>
        <dbReference type="EMBL" id="QJA68815.1"/>
    </source>
</evidence>
<reference evidence="1" key="1">
    <citation type="submission" date="2020-03" db="EMBL/GenBank/DDBJ databases">
        <title>The deep terrestrial virosphere.</title>
        <authorList>
            <person name="Holmfeldt K."/>
            <person name="Nilsson E."/>
            <person name="Simone D."/>
            <person name="Lopez-Fernandez M."/>
            <person name="Wu X."/>
            <person name="de Brujin I."/>
            <person name="Lundin D."/>
            <person name="Andersson A."/>
            <person name="Bertilsson S."/>
            <person name="Dopson M."/>
        </authorList>
    </citation>
    <scope>NUCLEOTIDE SEQUENCE</scope>
    <source>
        <strain evidence="1">MM415A05665</strain>
    </source>
</reference>
<sequence length="63" mass="7408">MSKGIHILGACCWRYEGKRRWEEGNAVQFMRDEEGTVKVKTSDNETVFVPNDPTRIKERKHSR</sequence>
<name>A0A6M3JI32_9ZZZZ</name>
<proteinExistence type="predicted"/>